<keyword evidence="2" id="KW-1185">Reference proteome</keyword>
<dbReference type="HOGENOM" id="CLU_2771825_0_0_6"/>
<name>R4YK36_OLEAN</name>
<dbReference type="KEGG" id="oai:OLEAN_C03290"/>
<protein>
    <submittedName>
        <fullName evidence="1">Uncharacterized protein</fullName>
    </submittedName>
</protein>
<dbReference type="EMBL" id="FO203512">
    <property type="protein sequence ID" value="CCK74505.1"/>
    <property type="molecule type" value="Genomic_DNA"/>
</dbReference>
<proteinExistence type="predicted"/>
<sequence length="69" mass="7945">MFYPELLWQSQEEGQLSFKQNLTIAGNISHKILVNYDPSERYNSDPYVIIPLSGAHDIEYNKIMKISGV</sequence>
<gene>
    <name evidence="1" type="ORF">OLEAN_C03290</name>
</gene>
<dbReference type="AlphaFoldDB" id="R4YK36"/>
<organism evidence="1 2">
    <name type="scientific">Oleispira antarctica RB-8</name>
    <dbReference type="NCBI Taxonomy" id="698738"/>
    <lineage>
        <taxon>Bacteria</taxon>
        <taxon>Pseudomonadati</taxon>
        <taxon>Pseudomonadota</taxon>
        <taxon>Gammaproteobacteria</taxon>
        <taxon>Oceanospirillales</taxon>
        <taxon>Oceanospirillaceae</taxon>
        <taxon>Oleispira</taxon>
    </lineage>
</organism>
<evidence type="ECO:0000313" key="1">
    <source>
        <dbReference type="EMBL" id="CCK74505.1"/>
    </source>
</evidence>
<dbReference type="Proteomes" id="UP000032749">
    <property type="component" value="Chromosome"/>
</dbReference>
<accession>R4YK36</accession>
<reference evidence="1 2" key="1">
    <citation type="journal article" date="2013" name="Nat. Commun.">
        <title>Genome sequence and functional genomic analysis of the oil-degrading bacterium Oleispira antarctica.</title>
        <authorList>
            <person name="Kube M."/>
            <person name="Chernikova T.N."/>
            <person name="Al-Ramahi Y."/>
            <person name="Beloqui A."/>
            <person name="Lopez-Cortez N."/>
            <person name="Guazzaroni M.E."/>
            <person name="Heipieper H.J."/>
            <person name="Klages S."/>
            <person name="Kotsyurbenko O.R."/>
            <person name="Langer I."/>
            <person name="Nechitaylo T.Y."/>
            <person name="Lunsdorf H."/>
            <person name="Fernandez M."/>
            <person name="Juarez S."/>
            <person name="Ciordia S."/>
            <person name="Singer A."/>
            <person name="Kagan O."/>
            <person name="Egorova O."/>
            <person name="Petit P.A."/>
            <person name="Stogios P."/>
            <person name="Kim Y."/>
            <person name="Tchigvintsev A."/>
            <person name="Flick R."/>
            <person name="Denaro R."/>
            <person name="Genovese M."/>
            <person name="Albar J.P."/>
            <person name="Reva O.N."/>
            <person name="Martinez-Gomariz M."/>
            <person name="Tran H."/>
            <person name="Ferrer M."/>
            <person name="Savchenko A."/>
            <person name="Yakunin A.F."/>
            <person name="Yakimov M.M."/>
            <person name="Golyshina O.V."/>
            <person name="Reinhardt R."/>
            <person name="Golyshin P.N."/>
        </authorList>
    </citation>
    <scope>NUCLEOTIDE SEQUENCE [LARGE SCALE GENOMIC DNA]</scope>
</reference>
<evidence type="ECO:0000313" key="2">
    <source>
        <dbReference type="Proteomes" id="UP000032749"/>
    </source>
</evidence>